<organism evidence="1 2">
    <name type="scientific">Medicago truncatula</name>
    <name type="common">Barrel medic</name>
    <name type="synonym">Medicago tribuloides</name>
    <dbReference type="NCBI Taxonomy" id="3880"/>
    <lineage>
        <taxon>Eukaryota</taxon>
        <taxon>Viridiplantae</taxon>
        <taxon>Streptophyta</taxon>
        <taxon>Embryophyta</taxon>
        <taxon>Tracheophyta</taxon>
        <taxon>Spermatophyta</taxon>
        <taxon>Magnoliopsida</taxon>
        <taxon>eudicotyledons</taxon>
        <taxon>Gunneridae</taxon>
        <taxon>Pentapetalae</taxon>
        <taxon>rosids</taxon>
        <taxon>fabids</taxon>
        <taxon>Fabales</taxon>
        <taxon>Fabaceae</taxon>
        <taxon>Papilionoideae</taxon>
        <taxon>50 kb inversion clade</taxon>
        <taxon>NPAAA clade</taxon>
        <taxon>Hologalegina</taxon>
        <taxon>IRL clade</taxon>
        <taxon>Trifolieae</taxon>
        <taxon>Medicago</taxon>
    </lineage>
</organism>
<dbReference type="Gramene" id="rna39744">
    <property type="protein sequence ID" value="RHN45415.1"/>
    <property type="gene ID" value="gene39744"/>
</dbReference>
<accession>A0A396H2Q8</accession>
<reference evidence="2" key="1">
    <citation type="journal article" date="2018" name="Nat. Plants">
        <title>Whole-genome landscape of Medicago truncatula symbiotic genes.</title>
        <authorList>
            <person name="Pecrix Y."/>
            <person name="Staton S.E."/>
            <person name="Sallet E."/>
            <person name="Lelandais-Briere C."/>
            <person name="Moreau S."/>
            <person name="Carrere S."/>
            <person name="Blein T."/>
            <person name="Jardinaud M.F."/>
            <person name="Latrasse D."/>
            <person name="Zouine M."/>
            <person name="Zahm M."/>
            <person name="Kreplak J."/>
            <person name="Mayjonade B."/>
            <person name="Satge C."/>
            <person name="Perez M."/>
            <person name="Cauet S."/>
            <person name="Marande W."/>
            <person name="Chantry-Darmon C."/>
            <person name="Lopez-Roques C."/>
            <person name="Bouchez O."/>
            <person name="Berard A."/>
            <person name="Debelle F."/>
            <person name="Munos S."/>
            <person name="Bendahmane A."/>
            <person name="Berges H."/>
            <person name="Niebel A."/>
            <person name="Buitink J."/>
            <person name="Frugier F."/>
            <person name="Benhamed M."/>
            <person name="Crespi M."/>
            <person name="Gouzy J."/>
            <person name="Gamas P."/>
        </authorList>
    </citation>
    <scope>NUCLEOTIDE SEQUENCE [LARGE SCALE GENOMIC DNA]</scope>
    <source>
        <strain evidence="2">cv. Jemalong A17</strain>
    </source>
</reference>
<evidence type="ECO:0000313" key="1">
    <source>
        <dbReference type="EMBL" id="RHN45415.1"/>
    </source>
</evidence>
<gene>
    <name evidence="1" type="ORF">MtrunA17_Chr7g0230881</name>
</gene>
<name>A0A396H2Q8_MEDTR</name>
<sequence>MEYFKMLNGPKYQTLVRHFWVRAHVYDKIVAKLEVTEKILIDPTLEGKSREEMGSKPFVCTEIRSSIMGIPVFISEDSIARVIKRASEGSYKGGIGNIKTNSWNEVVNQSMFNNNKKGAYADLSMEKKMLLKIQNENLLSKGGGSDQPSLEHRIFPHFFITKERANVPKYIFWNMIQQLRESQEKKRCWVPYGRLISEILHHGRILKALSNINFFTDEQLDTETGKVINGKTLGHMNLIPKDAYKNLSTDSNLLQCPI</sequence>
<protein>
    <submittedName>
        <fullName evidence="1">Uncharacterized protein</fullName>
    </submittedName>
</protein>
<dbReference type="AlphaFoldDB" id="A0A396H2Q8"/>
<comment type="caution">
    <text evidence="1">The sequence shown here is derived from an EMBL/GenBank/DDBJ whole genome shotgun (WGS) entry which is preliminary data.</text>
</comment>
<dbReference type="EMBL" id="PSQE01000007">
    <property type="protein sequence ID" value="RHN45415.1"/>
    <property type="molecule type" value="Genomic_DNA"/>
</dbReference>
<evidence type="ECO:0000313" key="2">
    <source>
        <dbReference type="Proteomes" id="UP000265566"/>
    </source>
</evidence>
<proteinExistence type="predicted"/>
<dbReference type="Proteomes" id="UP000265566">
    <property type="component" value="Chromosome 7"/>
</dbReference>